<proteinExistence type="predicted"/>
<feature type="compositionally biased region" description="Polar residues" evidence="1">
    <location>
        <begin position="9"/>
        <end position="25"/>
    </location>
</feature>
<reference evidence="3" key="2">
    <citation type="submission" date="2015-01" db="EMBL/GenBank/DDBJ databases">
        <title>Evolutionary Origins and Diversification of the Mycorrhizal Mutualists.</title>
        <authorList>
            <consortium name="DOE Joint Genome Institute"/>
            <consortium name="Mycorrhizal Genomics Consortium"/>
            <person name="Kohler A."/>
            <person name="Kuo A."/>
            <person name="Nagy L.G."/>
            <person name="Floudas D."/>
            <person name="Copeland A."/>
            <person name="Barry K.W."/>
            <person name="Cichocki N."/>
            <person name="Veneault-Fourrey C."/>
            <person name="LaButti K."/>
            <person name="Lindquist E.A."/>
            <person name="Lipzen A."/>
            <person name="Lundell T."/>
            <person name="Morin E."/>
            <person name="Murat C."/>
            <person name="Riley R."/>
            <person name="Ohm R."/>
            <person name="Sun H."/>
            <person name="Tunlid A."/>
            <person name="Henrissat B."/>
            <person name="Grigoriev I.V."/>
            <person name="Hibbett D.S."/>
            <person name="Martin F."/>
        </authorList>
    </citation>
    <scope>NUCLEOTIDE SEQUENCE [LARGE SCALE GENOMIC DNA]</scope>
    <source>
        <strain evidence="3">Zn</strain>
    </source>
</reference>
<dbReference type="Proteomes" id="UP000054321">
    <property type="component" value="Unassembled WGS sequence"/>
</dbReference>
<reference evidence="2 3" key="1">
    <citation type="submission" date="2014-04" db="EMBL/GenBank/DDBJ databases">
        <authorList>
            <consortium name="DOE Joint Genome Institute"/>
            <person name="Kuo A."/>
            <person name="Martino E."/>
            <person name="Perotto S."/>
            <person name="Kohler A."/>
            <person name="Nagy L.G."/>
            <person name="Floudas D."/>
            <person name="Copeland A."/>
            <person name="Barry K.W."/>
            <person name="Cichocki N."/>
            <person name="Veneault-Fourrey C."/>
            <person name="LaButti K."/>
            <person name="Lindquist E.A."/>
            <person name="Lipzen A."/>
            <person name="Lundell T."/>
            <person name="Morin E."/>
            <person name="Murat C."/>
            <person name="Sun H."/>
            <person name="Tunlid A."/>
            <person name="Henrissat B."/>
            <person name="Grigoriev I.V."/>
            <person name="Hibbett D.S."/>
            <person name="Martin F."/>
            <person name="Nordberg H.P."/>
            <person name="Cantor M.N."/>
            <person name="Hua S.X."/>
        </authorList>
    </citation>
    <scope>NUCLEOTIDE SEQUENCE [LARGE SCALE GENOMIC DNA]</scope>
    <source>
        <strain evidence="2 3">Zn</strain>
    </source>
</reference>
<feature type="region of interest" description="Disordered" evidence="1">
    <location>
        <begin position="1"/>
        <end position="25"/>
    </location>
</feature>
<dbReference type="AlphaFoldDB" id="A0A0C3HJ29"/>
<evidence type="ECO:0000256" key="1">
    <source>
        <dbReference type="SAM" id="MobiDB-lite"/>
    </source>
</evidence>
<protein>
    <submittedName>
        <fullName evidence="2">Uncharacterized protein</fullName>
    </submittedName>
</protein>
<accession>A0A0C3HJ29</accession>
<name>A0A0C3HJ29_OIDMZ</name>
<dbReference type="HOGENOM" id="CLU_1540515_0_0_1"/>
<dbReference type="InParanoid" id="A0A0C3HJ29"/>
<evidence type="ECO:0000313" key="2">
    <source>
        <dbReference type="EMBL" id="KIN03070.1"/>
    </source>
</evidence>
<dbReference type="EMBL" id="KN832874">
    <property type="protein sequence ID" value="KIN03070.1"/>
    <property type="molecule type" value="Genomic_DNA"/>
</dbReference>
<gene>
    <name evidence="2" type="ORF">OIDMADRAFT_52878</name>
</gene>
<sequence length="174" mass="19776">MHSDLEPVQTANLTTRKYPTTRTSNSLARPCGLAQCDQAMGADDHVPRIRYGSEQVSRGSREWLKQVPHISELNWAVWGIHELEFADEFWKTVPELHANMAENPETAAKTKAAYDHLLEHRPTPQEWAAVTHQDFFSQEELDEYLDAFYDCLFGDRAEPIPAPGNERVPPDGDC</sequence>
<keyword evidence="3" id="KW-1185">Reference proteome</keyword>
<organism evidence="2 3">
    <name type="scientific">Oidiodendron maius (strain Zn)</name>
    <dbReference type="NCBI Taxonomy" id="913774"/>
    <lineage>
        <taxon>Eukaryota</taxon>
        <taxon>Fungi</taxon>
        <taxon>Dikarya</taxon>
        <taxon>Ascomycota</taxon>
        <taxon>Pezizomycotina</taxon>
        <taxon>Leotiomycetes</taxon>
        <taxon>Leotiomycetes incertae sedis</taxon>
        <taxon>Myxotrichaceae</taxon>
        <taxon>Oidiodendron</taxon>
    </lineage>
</organism>
<evidence type="ECO:0000313" key="3">
    <source>
        <dbReference type="Proteomes" id="UP000054321"/>
    </source>
</evidence>